<dbReference type="EMBL" id="CANTFK010000164">
    <property type="protein sequence ID" value="CAI5707713.1"/>
    <property type="molecule type" value="Genomic_DNA"/>
</dbReference>
<evidence type="ECO:0000256" key="1">
    <source>
        <dbReference type="SAM" id="Coils"/>
    </source>
</evidence>
<dbReference type="GO" id="GO:0015074">
    <property type="term" value="P:DNA integration"/>
    <property type="evidence" value="ECO:0007669"/>
    <property type="project" value="InterPro"/>
</dbReference>
<dbReference type="PANTHER" id="PTHR37984">
    <property type="entry name" value="PROTEIN CBG26694"/>
    <property type="match status" value="1"/>
</dbReference>
<evidence type="ECO:0000313" key="5">
    <source>
        <dbReference type="Proteomes" id="UP001159659"/>
    </source>
</evidence>
<dbReference type="InterPro" id="IPR000953">
    <property type="entry name" value="Chromo/chromo_shadow_dom"/>
</dbReference>
<evidence type="ECO:0000259" key="3">
    <source>
        <dbReference type="PROSITE" id="PS50994"/>
    </source>
</evidence>
<comment type="caution">
    <text evidence="4">The sequence shown here is derived from an EMBL/GenBank/DDBJ whole genome shotgun (WGS) entry which is preliminary data.</text>
</comment>
<sequence>MSDFFRAFSRMVGQRQRATMAYRPQANGTAERMLQTLTRSLKMYVADVGQRDWDEYAERLTFALNTAQDRVREETPFYLSHYQRERDQVNENLRAASQARVQAQNEGVVGHEIQPGARVWLYLDRVKEGYAKKLAHLWHGSFRVQELVGDHAVRLELREGEYEVEEILESRTGKKTRYGRQQREFLVQWKGNPDPSWVDEVDLNCGALLRDFERKKTSHNRFEVMQSHEN</sequence>
<protein>
    <recommendedName>
        <fullName evidence="6">Reverse transcriptase</fullName>
    </recommendedName>
</protein>
<feature type="coiled-coil region" evidence="1">
    <location>
        <begin position="79"/>
        <end position="106"/>
    </location>
</feature>
<dbReference type="InterPro" id="IPR012337">
    <property type="entry name" value="RNaseH-like_sf"/>
</dbReference>
<dbReference type="Gene3D" id="2.40.50.40">
    <property type="match status" value="1"/>
</dbReference>
<dbReference type="InterPro" id="IPR016197">
    <property type="entry name" value="Chromo-like_dom_sf"/>
</dbReference>
<dbReference type="GO" id="GO:0003676">
    <property type="term" value="F:nucleic acid binding"/>
    <property type="evidence" value="ECO:0007669"/>
    <property type="project" value="InterPro"/>
</dbReference>
<organism evidence="4 5">
    <name type="scientific">Peronospora farinosa</name>
    <dbReference type="NCBI Taxonomy" id="134698"/>
    <lineage>
        <taxon>Eukaryota</taxon>
        <taxon>Sar</taxon>
        <taxon>Stramenopiles</taxon>
        <taxon>Oomycota</taxon>
        <taxon>Peronosporomycetes</taxon>
        <taxon>Peronosporales</taxon>
        <taxon>Peronosporaceae</taxon>
        <taxon>Peronospora</taxon>
    </lineage>
</organism>
<dbReference type="AlphaFoldDB" id="A0AAV0SSZ4"/>
<dbReference type="InterPro" id="IPR001584">
    <property type="entry name" value="Integrase_cat-core"/>
</dbReference>
<dbReference type="SUPFAM" id="SSF53098">
    <property type="entry name" value="Ribonuclease H-like"/>
    <property type="match status" value="1"/>
</dbReference>
<dbReference type="PANTHER" id="PTHR37984:SF5">
    <property type="entry name" value="PROTEIN NYNRIN-LIKE"/>
    <property type="match status" value="1"/>
</dbReference>
<feature type="domain" description="Chromo" evidence="2">
    <location>
        <begin position="162"/>
        <end position="224"/>
    </location>
</feature>
<reference evidence="4" key="1">
    <citation type="submission" date="2022-12" db="EMBL/GenBank/DDBJ databases">
        <authorList>
            <person name="Webb A."/>
        </authorList>
    </citation>
    <scope>NUCLEOTIDE SEQUENCE</scope>
    <source>
        <strain evidence="4">Pf2</strain>
    </source>
</reference>
<evidence type="ECO:0008006" key="6">
    <source>
        <dbReference type="Google" id="ProtNLM"/>
    </source>
</evidence>
<keyword evidence="1" id="KW-0175">Coiled coil</keyword>
<evidence type="ECO:0000313" key="4">
    <source>
        <dbReference type="EMBL" id="CAI5707713.1"/>
    </source>
</evidence>
<dbReference type="Proteomes" id="UP001159659">
    <property type="component" value="Unassembled WGS sequence"/>
</dbReference>
<dbReference type="InterPro" id="IPR050951">
    <property type="entry name" value="Retrovirus_Pol_polyprotein"/>
</dbReference>
<dbReference type="SUPFAM" id="SSF54160">
    <property type="entry name" value="Chromo domain-like"/>
    <property type="match status" value="1"/>
</dbReference>
<dbReference type="PROSITE" id="PS50994">
    <property type="entry name" value="INTEGRASE"/>
    <property type="match status" value="1"/>
</dbReference>
<proteinExistence type="predicted"/>
<gene>
    <name evidence="4" type="ORF">PFR002_LOCUS1604</name>
</gene>
<dbReference type="SMART" id="SM00298">
    <property type="entry name" value="CHROMO"/>
    <property type="match status" value="1"/>
</dbReference>
<dbReference type="CDD" id="cd00024">
    <property type="entry name" value="CD_CSD"/>
    <property type="match status" value="1"/>
</dbReference>
<dbReference type="InterPro" id="IPR036397">
    <property type="entry name" value="RNaseH_sf"/>
</dbReference>
<dbReference type="InterPro" id="IPR023780">
    <property type="entry name" value="Chromo_domain"/>
</dbReference>
<evidence type="ECO:0000259" key="2">
    <source>
        <dbReference type="PROSITE" id="PS50013"/>
    </source>
</evidence>
<dbReference type="Gene3D" id="3.30.420.10">
    <property type="entry name" value="Ribonuclease H-like superfamily/Ribonuclease H"/>
    <property type="match status" value="1"/>
</dbReference>
<name>A0AAV0SSZ4_9STRA</name>
<feature type="domain" description="Integrase catalytic" evidence="3">
    <location>
        <begin position="1"/>
        <end position="84"/>
    </location>
</feature>
<dbReference type="PROSITE" id="PS50013">
    <property type="entry name" value="CHROMO_2"/>
    <property type="match status" value="1"/>
</dbReference>
<accession>A0AAV0SSZ4</accession>
<dbReference type="Pfam" id="PF00385">
    <property type="entry name" value="Chromo"/>
    <property type="match status" value="1"/>
</dbReference>